<protein>
    <submittedName>
        <fullName evidence="2">Nucleoside-diphosphate-sugar epimerase</fullName>
    </submittedName>
</protein>
<dbReference type="PANTHER" id="PTHR43245:SF55">
    <property type="entry name" value="NAD(P)-BINDING DOMAIN-CONTAINING PROTEIN"/>
    <property type="match status" value="1"/>
</dbReference>
<name>A0A2V3U4J9_9HYPH</name>
<dbReference type="EMBL" id="QJJK01000007">
    <property type="protein sequence ID" value="PXW57182.1"/>
    <property type="molecule type" value="Genomic_DNA"/>
</dbReference>
<dbReference type="InterPro" id="IPR001509">
    <property type="entry name" value="Epimerase_deHydtase"/>
</dbReference>
<dbReference type="OrthoDB" id="9798669at2"/>
<gene>
    <name evidence="2" type="ORF">C7450_107222</name>
</gene>
<keyword evidence="3" id="KW-1185">Reference proteome</keyword>
<dbReference type="SUPFAM" id="SSF51735">
    <property type="entry name" value="NAD(P)-binding Rossmann-fold domains"/>
    <property type="match status" value="1"/>
</dbReference>
<dbReference type="InterPro" id="IPR050177">
    <property type="entry name" value="Lipid_A_modif_metabolic_enz"/>
</dbReference>
<evidence type="ECO:0000313" key="2">
    <source>
        <dbReference type="EMBL" id="PXW57182.1"/>
    </source>
</evidence>
<evidence type="ECO:0000259" key="1">
    <source>
        <dbReference type="Pfam" id="PF01370"/>
    </source>
</evidence>
<dbReference type="Pfam" id="PF01370">
    <property type="entry name" value="Epimerase"/>
    <property type="match status" value="1"/>
</dbReference>
<dbReference type="AlphaFoldDB" id="A0A2V3U4J9"/>
<dbReference type="PANTHER" id="PTHR43245">
    <property type="entry name" value="BIFUNCTIONAL POLYMYXIN RESISTANCE PROTEIN ARNA"/>
    <property type="match status" value="1"/>
</dbReference>
<organism evidence="2 3">
    <name type="scientific">Chelatococcus asaccharovorans</name>
    <dbReference type="NCBI Taxonomy" id="28210"/>
    <lineage>
        <taxon>Bacteria</taxon>
        <taxon>Pseudomonadati</taxon>
        <taxon>Pseudomonadota</taxon>
        <taxon>Alphaproteobacteria</taxon>
        <taxon>Hyphomicrobiales</taxon>
        <taxon>Chelatococcaceae</taxon>
        <taxon>Chelatococcus</taxon>
    </lineage>
</organism>
<feature type="domain" description="NAD-dependent epimerase/dehydratase" evidence="1">
    <location>
        <begin position="6"/>
        <end position="190"/>
    </location>
</feature>
<reference evidence="2 3" key="1">
    <citation type="submission" date="2018-05" db="EMBL/GenBank/DDBJ databases">
        <title>Genomic Encyclopedia of Type Strains, Phase IV (KMG-IV): sequencing the most valuable type-strain genomes for metagenomic binning, comparative biology and taxonomic classification.</title>
        <authorList>
            <person name="Goeker M."/>
        </authorList>
    </citation>
    <scope>NUCLEOTIDE SEQUENCE [LARGE SCALE GENOMIC DNA]</scope>
    <source>
        <strain evidence="2 3">DSM 6462</strain>
    </source>
</reference>
<dbReference type="CDD" id="cd08946">
    <property type="entry name" value="SDR_e"/>
    <property type="match status" value="1"/>
</dbReference>
<proteinExistence type="predicted"/>
<sequence length="295" mass="31887">MRRRCVVSGASGLLGRRLVERFVADGWFVTGLDRGPFPLLPYAPDEHHGIDLSAPHDLAPLLAGTDVLIHAAAIADLGRGYSEEDVLALNTATTARLLFAAVRAGVRRVVYISSQSVLGLSRGPDLVPPSYLPIDEAHPVRPRDGYALSKKLGEDLLALLCLRDGLTGIAIRLPVVWEADHFSEHVGKRIGDPQQAARSNWAYVDARDAAQGVALAAAVPAGGYQLFNIAAEHAFCERSLSELVAEYYGRLQCRIALDGSPSLFSAERAMEALGYRPRYRWSHSAILDSGKALTV</sequence>
<dbReference type="Gene3D" id="3.40.50.720">
    <property type="entry name" value="NAD(P)-binding Rossmann-like Domain"/>
    <property type="match status" value="1"/>
</dbReference>
<evidence type="ECO:0000313" key="3">
    <source>
        <dbReference type="Proteomes" id="UP000248021"/>
    </source>
</evidence>
<comment type="caution">
    <text evidence="2">The sequence shown here is derived from an EMBL/GenBank/DDBJ whole genome shotgun (WGS) entry which is preliminary data.</text>
</comment>
<accession>A0A2V3U4J9</accession>
<dbReference type="Proteomes" id="UP000248021">
    <property type="component" value="Unassembled WGS sequence"/>
</dbReference>
<dbReference type="InterPro" id="IPR036291">
    <property type="entry name" value="NAD(P)-bd_dom_sf"/>
</dbReference>
<dbReference type="RefSeq" id="WP_110375990.1">
    <property type="nucleotide sequence ID" value="NZ_CAKNFM010000006.1"/>
</dbReference>